<proteinExistence type="predicted"/>
<dbReference type="Proteomes" id="UP000828823">
    <property type="component" value="Segment"/>
</dbReference>
<protein>
    <submittedName>
        <fullName evidence="2">Uncharacterized protein</fullName>
    </submittedName>
</protein>
<evidence type="ECO:0000313" key="3">
    <source>
        <dbReference type="Proteomes" id="UP000828823"/>
    </source>
</evidence>
<accession>A0AAE8X8G0</accession>
<reference evidence="2" key="1">
    <citation type="journal article" date="2021" name="Microbiol. Resour. Announc.">
        <title>Complete Genome Sequences of Bacteriophages Kaya, Guyu, Kopi, and TehO, Which Target Clinical Strains of Pseudomonas aeruginosa.</title>
        <authorList>
            <person name="Loh B."/>
            <person name="Wang X."/>
            <person name="Hua X."/>
            <person name="Luo J."/>
            <person name="Wen T."/>
            <person name="Zhang L."/>
            <person name="Ma L."/>
            <person name="Manohar P."/>
            <person name="Nachimuthu R."/>
            <person name="Grainge I."/>
            <person name="Yu Y."/>
            <person name="Leptihn S."/>
        </authorList>
    </citation>
    <scope>NUCLEOTIDE SEQUENCE</scope>
</reference>
<evidence type="ECO:0000256" key="1">
    <source>
        <dbReference type="SAM" id="MobiDB-lite"/>
    </source>
</evidence>
<evidence type="ECO:0000313" key="2">
    <source>
        <dbReference type="EMBL" id="UAG58636.1"/>
    </source>
</evidence>
<keyword evidence="3" id="KW-1185">Reference proteome</keyword>
<feature type="region of interest" description="Disordered" evidence="1">
    <location>
        <begin position="98"/>
        <end position="124"/>
    </location>
</feature>
<gene>
    <name evidence="2" type="ORF">Guyu_041</name>
</gene>
<dbReference type="EMBL" id="MZ927746">
    <property type="protein sequence ID" value="UAG58636.1"/>
    <property type="molecule type" value="Genomic_DNA"/>
</dbReference>
<name>A0AAE8X8G0_9CAUD</name>
<sequence>MKGVNEMCIVCDIKRMNPSPEVMAKVEELARGLDTALTVAQEVAEANPGAFNDEQRDRMQSAADLLNQREGGIGGLAAILAAILGGARVEVAHVELRDGESPEDAVERYMAEKKAEASKNETKH</sequence>
<organism evidence="2 3">
    <name type="scientific">Pseudomonas phage Guyu</name>
    <dbReference type="NCBI Taxonomy" id="2872676"/>
    <lineage>
        <taxon>Viruses</taxon>
        <taxon>Duplodnaviria</taxon>
        <taxon>Heunggongvirae</taxon>
        <taxon>Uroviricota</taxon>
        <taxon>Caudoviricetes</taxon>
        <taxon>Jondennisvirinae</taxon>
        <taxon>Septimatrevirus</taxon>
        <taxon>Septimatrevirus guyu</taxon>
    </lineage>
</organism>